<dbReference type="RefSeq" id="WP_005882470.1">
    <property type="nucleotide sequence ID" value="NZ_ADNU01000016.1"/>
</dbReference>
<feature type="transmembrane region" description="Helical" evidence="1">
    <location>
        <begin position="21"/>
        <end position="45"/>
    </location>
</feature>
<keyword evidence="1" id="KW-0472">Membrane</keyword>
<evidence type="ECO:0000313" key="3">
    <source>
        <dbReference type="Proteomes" id="UP000005714"/>
    </source>
</evidence>
<feature type="transmembrane region" description="Helical" evidence="1">
    <location>
        <begin position="147"/>
        <end position="167"/>
    </location>
</feature>
<keyword evidence="3" id="KW-1185">Reference proteome</keyword>
<dbReference type="InterPro" id="IPR012507">
    <property type="entry name" value="YibE_F"/>
</dbReference>
<dbReference type="AlphaFoldDB" id="D4YKP9"/>
<protein>
    <submittedName>
        <fullName evidence="2">YibE/F-like protein</fullName>
    </submittedName>
</protein>
<keyword evidence="1" id="KW-0812">Transmembrane</keyword>
<gene>
    <name evidence="2" type="ORF">HMPREF0183_0509</name>
</gene>
<dbReference type="Pfam" id="PF07907">
    <property type="entry name" value="YibE_F"/>
    <property type="match status" value="1"/>
</dbReference>
<feature type="transmembrane region" description="Helical" evidence="1">
    <location>
        <begin position="198"/>
        <end position="219"/>
    </location>
</feature>
<dbReference type="OrthoDB" id="5846312at2"/>
<dbReference type="PANTHER" id="PTHR41771:SF1">
    <property type="entry name" value="MEMBRANE PROTEIN"/>
    <property type="match status" value="1"/>
</dbReference>
<comment type="caution">
    <text evidence="2">The sequence shown here is derived from an EMBL/GenBank/DDBJ whole genome shotgun (WGS) entry which is preliminary data.</text>
</comment>
<organism evidence="2 3">
    <name type="scientific">Brevibacterium mcbrellneri ATCC 49030</name>
    <dbReference type="NCBI Taxonomy" id="585530"/>
    <lineage>
        <taxon>Bacteria</taxon>
        <taxon>Bacillati</taxon>
        <taxon>Actinomycetota</taxon>
        <taxon>Actinomycetes</taxon>
        <taxon>Micrococcales</taxon>
        <taxon>Brevibacteriaceae</taxon>
        <taxon>Brevibacterium</taxon>
    </lineage>
</organism>
<proteinExistence type="predicted"/>
<accession>D4YKP9</accession>
<feature type="transmembrane region" description="Helical" evidence="1">
    <location>
        <begin position="239"/>
        <end position="260"/>
    </location>
</feature>
<feature type="transmembrane region" description="Helical" evidence="1">
    <location>
        <begin position="341"/>
        <end position="366"/>
    </location>
</feature>
<dbReference type="STRING" id="585530.HMPREF0183_0509"/>
<name>D4YKP9_9MICO</name>
<dbReference type="PANTHER" id="PTHR41771">
    <property type="entry name" value="MEMBRANE PROTEIN-RELATED"/>
    <property type="match status" value="1"/>
</dbReference>
<feature type="transmembrane region" description="Helical" evidence="1">
    <location>
        <begin position="173"/>
        <end position="191"/>
    </location>
</feature>
<dbReference type="eggNOG" id="COG5438">
    <property type="taxonomic scope" value="Bacteria"/>
</dbReference>
<dbReference type="EMBL" id="ADNU01000016">
    <property type="protein sequence ID" value="EFG48252.1"/>
    <property type="molecule type" value="Genomic_DNA"/>
</dbReference>
<keyword evidence="1" id="KW-1133">Transmembrane helix</keyword>
<dbReference type="Proteomes" id="UP000005714">
    <property type="component" value="Unassembled WGS sequence"/>
</dbReference>
<evidence type="ECO:0000256" key="1">
    <source>
        <dbReference type="SAM" id="Phobius"/>
    </source>
</evidence>
<sequence length="379" mass="40141">MLERSERVHVTSQHEPRASRYVWALMLVALAPFALLTIVGVIVYWPHHVESTDDRDIYTVTVTAVDAGKCQEAVTPACVTVKAGDTVVKLPQEASIPEVSDTLRVVDGQTDEEVVFIDYDRRVPLGVLGAIYVLAILVVAGFRGARALIGLSIAMVVIVGFMLPSILSGHSAIGAGLTSSAAILFSVLYLAHGLSARTTVALIGTLAGVAISGVLAVIWTRWAHLGGLYTDELFILNTYYELSASDIVICGVLISGIGVLNDVAITQVATVWELAQTAQVSSVRSLFRSAMRIGRDHIASTVYTVVFAFAGSSLAVLLVTVTSGANLFTQLTLGEMSAHVVLTLVTSIGLVCAIPLSTLIAAFVVTSDDDASHHLRENA</sequence>
<evidence type="ECO:0000313" key="2">
    <source>
        <dbReference type="EMBL" id="EFG48252.1"/>
    </source>
</evidence>
<reference evidence="2 3" key="1">
    <citation type="submission" date="2010-04" db="EMBL/GenBank/DDBJ databases">
        <authorList>
            <person name="Qin X."/>
            <person name="Bachman B."/>
            <person name="Battles P."/>
            <person name="Bell A."/>
            <person name="Bess C."/>
            <person name="Bickham C."/>
            <person name="Chaboub L."/>
            <person name="Chen D."/>
            <person name="Coyle M."/>
            <person name="Deiros D.R."/>
            <person name="Dinh H."/>
            <person name="Forbes L."/>
            <person name="Fowler G."/>
            <person name="Francisco L."/>
            <person name="Fu Q."/>
            <person name="Gubbala S."/>
            <person name="Hale W."/>
            <person name="Han Y."/>
            <person name="Hemphill L."/>
            <person name="Highlander S.K."/>
            <person name="Hirani K."/>
            <person name="Hogues M."/>
            <person name="Jackson L."/>
            <person name="Jakkamsetti A."/>
            <person name="Javaid M."/>
            <person name="Jiang H."/>
            <person name="Korchina V."/>
            <person name="Kovar C."/>
            <person name="Lara F."/>
            <person name="Lee S."/>
            <person name="Mata R."/>
            <person name="Mathew T."/>
            <person name="Moen C."/>
            <person name="Morales K."/>
            <person name="Munidasa M."/>
            <person name="Nazareth L."/>
            <person name="Ngo R."/>
            <person name="Nguyen L."/>
            <person name="Okwuonu G."/>
            <person name="Ongeri F."/>
            <person name="Patil S."/>
            <person name="Petrosino J."/>
            <person name="Pham C."/>
            <person name="Pham P."/>
            <person name="Pu L.-L."/>
            <person name="Puazo M."/>
            <person name="Raj R."/>
            <person name="Reid J."/>
            <person name="Rouhana J."/>
            <person name="Saada N."/>
            <person name="Shang Y."/>
            <person name="Simmons D."/>
            <person name="Thornton R."/>
            <person name="Warren J."/>
            <person name="Weissenberger G."/>
            <person name="Zhang J."/>
            <person name="Zhang L."/>
            <person name="Zhou C."/>
            <person name="Zhu D."/>
            <person name="Muzny D."/>
            <person name="Worley K."/>
            <person name="Gibbs R."/>
        </authorList>
    </citation>
    <scope>NUCLEOTIDE SEQUENCE [LARGE SCALE GENOMIC DNA]</scope>
    <source>
        <strain evidence="2 3">ATCC 49030</strain>
    </source>
</reference>
<feature type="transmembrane region" description="Helical" evidence="1">
    <location>
        <begin position="123"/>
        <end position="140"/>
    </location>
</feature>
<feature type="transmembrane region" description="Helical" evidence="1">
    <location>
        <begin position="298"/>
        <end position="321"/>
    </location>
</feature>